<dbReference type="STRING" id="1797725.A3A49_00940"/>
<name>A0A1F5GZA6_9BACT</name>
<reference evidence="1 2" key="1">
    <citation type="journal article" date="2016" name="Nat. Commun.">
        <title>Thousands of microbial genomes shed light on interconnected biogeochemical processes in an aquifer system.</title>
        <authorList>
            <person name="Anantharaman K."/>
            <person name="Brown C.T."/>
            <person name="Hug L.A."/>
            <person name="Sharon I."/>
            <person name="Castelle C.J."/>
            <person name="Probst A.J."/>
            <person name="Thomas B.C."/>
            <person name="Singh A."/>
            <person name="Wilkins M.J."/>
            <person name="Karaoz U."/>
            <person name="Brodie E.L."/>
            <person name="Williams K.H."/>
            <person name="Hubbard S.S."/>
            <person name="Banfield J.F."/>
        </authorList>
    </citation>
    <scope>NUCLEOTIDE SEQUENCE [LARGE SCALE GENOMIC DNA]</scope>
</reference>
<evidence type="ECO:0000313" key="1">
    <source>
        <dbReference type="EMBL" id="OGD97145.1"/>
    </source>
</evidence>
<dbReference type="InterPro" id="IPR021109">
    <property type="entry name" value="Peptidase_aspartic_dom_sf"/>
</dbReference>
<protein>
    <recommendedName>
        <fullName evidence="3">Peptidase A2 domain-containing protein</fullName>
    </recommendedName>
</protein>
<dbReference type="InterPro" id="IPR001969">
    <property type="entry name" value="Aspartic_peptidase_AS"/>
</dbReference>
<dbReference type="AlphaFoldDB" id="A0A1F5GZA6"/>
<comment type="caution">
    <text evidence="1">The sequence shown here is derived from an EMBL/GenBank/DDBJ whole genome shotgun (WGS) entry which is preliminary data.</text>
</comment>
<proteinExistence type="predicted"/>
<accession>A0A1F5GZA6</accession>
<dbReference type="GO" id="GO:0006508">
    <property type="term" value="P:proteolysis"/>
    <property type="evidence" value="ECO:0007669"/>
    <property type="project" value="InterPro"/>
</dbReference>
<dbReference type="GO" id="GO:0004190">
    <property type="term" value="F:aspartic-type endopeptidase activity"/>
    <property type="evidence" value="ECO:0007669"/>
    <property type="project" value="InterPro"/>
</dbReference>
<dbReference type="Gene3D" id="2.40.70.10">
    <property type="entry name" value="Acid Proteases"/>
    <property type="match status" value="1"/>
</dbReference>
<organism evidence="1 2">
    <name type="scientific">Candidatus Curtissbacteria bacterium RIFCSPLOWO2_01_FULL_38_11b</name>
    <dbReference type="NCBI Taxonomy" id="1797725"/>
    <lineage>
        <taxon>Bacteria</taxon>
        <taxon>Candidatus Curtissiibacteriota</taxon>
    </lineage>
</organism>
<sequence length="130" mass="14553">MKFDYVEISSKIARPIILVTISFEDKFLLTEALIDSGSDYCIFPLEAATALNIPIEKSRKTYLTGFLEGRADLYLCPIKLTVGNYSVEVLAGFAKGMSMYVPCTLGQKGFFDNFKVCFDKKIQKVDITPI</sequence>
<evidence type="ECO:0000313" key="2">
    <source>
        <dbReference type="Proteomes" id="UP000176740"/>
    </source>
</evidence>
<dbReference type="PROSITE" id="PS00141">
    <property type="entry name" value="ASP_PROTEASE"/>
    <property type="match status" value="1"/>
</dbReference>
<evidence type="ECO:0008006" key="3">
    <source>
        <dbReference type="Google" id="ProtNLM"/>
    </source>
</evidence>
<dbReference type="EMBL" id="MFBO01000037">
    <property type="protein sequence ID" value="OGD97145.1"/>
    <property type="molecule type" value="Genomic_DNA"/>
</dbReference>
<gene>
    <name evidence="1" type="ORF">A3A49_00940</name>
</gene>
<dbReference type="Proteomes" id="UP000176740">
    <property type="component" value="Unassembled WGS sequence"/>
</dbReference>